<accession>A0ABW5XQ12</accession>
<comment type="caution">
    <text evidence="1">The sequence shown here is derived from an EMBL/GenBank/DDBJ whole genome shotgun (WGS) entry which is preliminary data.</text>
</comment>
<keyword evidence="2" id="KW-1185">Reference proteome</keyword>
<organism evidence="1 2">
    <name type="scientific">Mucilaginibacter antarcticus</name>
    <dbReference type="NCBI Taxonomy" id="1855725"/>
    <lineage>
        <taxon>Bacteria</taxon>
        <taxon>Pseudomonadati</taxon>
        <taxon>Bacteroidota</taxon>
        <taxon>Sphingobacteriia</taxon>
        <taxon>Sphingobacteriales</taxon>
        <taxon>Sphingobacteriaceae</taxon>
        <taxon>Mucilaginibacter</taxon>
    </lineage>
</organism>
<sequence>MSNIGLNTNVFRITGKYLDILNDFIVKMKIHSEISDVKKEELIEFLTKINDINNAQPQFQLLSSIIERELRNINRKSIPYLNTLVEEIKSGAIESVVPKIEFLVEALDTENSEALSKIKGD</sequence>
<gene>
    <name evidence="1" type="ORF">ACFSYC_12340</name>
</gene>
<reference evidence="2" key="1">
    <citation type="journal article" date="2019" name="Int. J. Syst. Evol. Microbiol.">
        <title>The Global Catalogue of Microorganisms (GCM) 10K type strain sequencing project: providing services to taxonomists for standard genome sequencing and annotation.</title>
        <authorList>
            <consortium name="The Broad Institute Genomics Platform"/>
            <consortium name="The Broad Institute Genome Sequencing Center for Infectious Disease"/>
            <person name="Wu L."/>
            <person name="Ma J."/>
        </authorList>
    </citation>
    <scope>NUCLEOTIDE SEQUENCE [LARGE SCALE GENOMIC DNA]</scope>
    <source>
        <strain evidence="2">KCTC 52232</strain>
    </source>
</reference>
<evidence type="ECO:0000313" key="2">
    <source>
        <dbReference type="Proteomes" id="UP001597601"/>
    </source>
</evidence>
<name>A0ABW5XQ12_9SPHI</name>
<dbReference type="EMBL" id="JBHUON010000014">
    <property type="protein sequence ID" value="MFD2865481.1"/>
    <property type="molecule type" value="Genomic_DNA"/>
</dbReference>
<evidence type="ECO:0000313" key="1">
    <source>
        <dbReference type="EMBL" id="MFD2865481.1"/>
    </source>
</evidence>
<protein>
    <submittedName>
        <fullName evidence="1">Uncharacterized protein</fullName>
    </submittedName>
</protein>
<dbReference type="Proteomes" id="UP001597601">
    <property type="component" value="Unassembled WGS sequence"/>
</dbReference>
<dbReference type="RefSeq" id="WP_377127881.1">
    <property type="nucleotide sequence ID" value="NZ_JBHUHN010000001.1"/>
</dbReference>
<proteinExistence type="predicted"/>